<dbReference type="InterPro" id="IPR003439">
    <property type="entry name" value="ABC_transporter-like_ATP-bd"/>
</dbReference>
<comment type="caution">
    <text evidence="5">The sequence shown here is derived from an EMBL/GenBank/DDBJ whole genome shotgun (WGS) entry which is preliminary data.</text>
</comment>
<dbReference type="Gene3D" id="3.40.50.300">
    <property type="entry name" value="P-loop containing nucleotide triphosphate hydrolases"/>
    <property type="match status" value="1"/>
</dbReference>
<keyword evidence="6" id="KW-1185">Reference proteome</keyword>
<evidence type="ECO:0000259" key="4">
    <source>
        <dbReference type="PROSITE" id="PS50893"/>
    </source>
</evidence>
<dbReference type="InterPro" id="IPR051782">
    <property type="entry name" value="ABC_Transporter_VariousFunc"/>
</dbReference>
<proteinExistence type="predicted"/>
<evidence type="ECO:0000313" key="6">
    <source>
        <dbReference type="Proteomes" id="UP000245533"/>
    </source>
</evidence>
<evidence type="ECO:0000313" key="5">
    <source>
        <dbReference type="EMBL" id="PWN07986.1"/>
    </source>
</evidence>
<dbReference type="AlphaFoldDB" id="A0A316U3G4"/>
<evidence type="ECO:0000256" key="2">
    <source>
        <dbReference type="ARBA" id="ARBA00022741"/>
    </source>
</evidence>
<dbReference type="GO" id="GO:0005524">
    <property type="term" value="F:ATP binding"/>
    <property type="evidence" value="ECO:0007669"/>
    <property type="project" value="UniProtKB-KW"/>
</dbReference>
<dbReference type="OrthoDB" id="977540at2"/>
<keyword evidence="3 5" id="KW-0067">ATP-binding</keyword>
<evidence type="ECO:0000256" key="3">
    <source>
        <dbReference type="ARBA" id="ARBA00022840"/>
    </source>
</evidence>
<accession>A0A316U3G4</accession>
<dbReference type="SMART" id="SM00382">
    <property type="entry name" value="AAA"/>
    <property type="match status" value="1"/>
</dbReference>
<gene>
    <name evidence="5" type="ORF">DDZ15_02960</name>
</gene>
<dbReference type="CDD" id="cd03230">
    <property type="entry name" value="ABC_DR_subfamily_A"/>
    <property type="match status" value="1"/>
</dbReference>
<sequence length="236" mass="26526">MIYVNNLKKAFGSQQVLKGLNLTIPEGQSTGIVGPNGAGKTTLIKTMLGLVKADSGDITINNIRLNGNYEYRRNIGYMPQQARYPEQMAVNDLFGLMQHLRGEDPVYLDELIEEFDLNKELQKSLRALSGGNRQKVGAAIAMMFNPSILFFDEPTAGLDPRSSYIFKERIQKEKESGKTVLITSHIMSELEQLVDHVVFILEGEIKYYGRIDDLLKENRQERLEGAIAKLMEEPGS</sequence>
<dbReference type="GO" id="GO:0016887">
    <property type="term" value="F:ATP hydrolysis activity"/>
    <property type="evidence" value="ECO:0007669"/>
    <property type="project" value="InterPro"/>
</dbReference>
<dbReference type="RefSeq" id="WP_109644666.1">
    <property type="nucleotide sequence ID" value="NZ_QGGB01000002.1"/>
</dbReference>
<name>A0A316U3G4_9BACT</name>
<dbReference type="SUPFAM" id="SSF52540">
    <property type="entry name" value="P-loop containing nucleoside triphosphate hydrolases"/>
    <property type="match status" value="1"/>
</dbReference>
<dbReference type="EMBL" id="QGGB01000002">
    <property type="protein sequence ID" value="PWN07986.1"/>
    <property type="molecule type" value="Genomic_DNA"/>
</dbReference>
<organism evidence="5 6">
    <name type="scientific">Rhodohalobacter mucosus</name>
    <dbReference type="NCBI Taxonomy" id="2079485"/>
    <lineage>
        <taxon>Bacteria</taxon>
        <taxon>Pseudomonadati</taxon>
        <taxon>Balneolota</taxon>
        <taxon>Balneolia</taxon>
        <taxon>Balneolales</taxon>
        <taxon>Balneolaceae</taxon>
        <taxon>Rhodohalobacter</taxon>
    </lineage>
</organism>
<dbReference type="InterPro" id="IPR003593">
    <property type="entry name" value="AAA+_ATPase"/>
</dbReference>
<dbReference type="PROSITE" id="PS50893">
    <property type="entry name" value="ABC_TRANSPORTER_2"/>
    <property type="match status" value="1"/>
</dbReference>
<reference evidence="5 6" key="1">
    <citation type="submission" date="2018-05" db="EMBL/GenBank/DDBJ databases">
        <title>Rhodohalobacter halophilus gen. nov., sp. nov., a moderately halophilic member of the family Balneolaceae.</title>
        <authorList>
            <person name="Liu Z.-W."/>
        </authorList>
    </citation>
    <scope>NUCLEOTIDE SEQUENCE [LARGE SCALE GENOMIC DNA]</scope>
    <source>
        <strain evidence="5 6">8A47</strain>
    </source>
</reference>
<dbReference type="Pfam" id="PF00005">
    <property type="entry name" value="ABC_tran"/>
    <property type="match status" value="1"/>
</dbReference>
<dbReference type="PANTHER" id="PTHR42939">
    <property type="entry name" value="ABC TRANSPORTER ATP-BINDING PROTEIN ALBC-RELATED"/>
    <property type="match status" value="1"/>
</dbReference>
<dbReference type="InterPro" id="IPR027417">
    <property type="entry name" value="P-loop_NTPase"/>
</dbReference>
<keyword evidence="1" id="KW-0813">Transport</keyword>
<keyword evidence="2" id="KW-0547">Nucleotide-binding</keyword>
<evidence type="ECO:0000256" key="1">
    <source>
        <dbReference type="ARBA" id="ARBA00022448"/>
    </source>
</evidence>
<feature type="domain" description="ABC transporter" evidence="4">
    <location>
        <begin position="2"/>
        <end position="227"/>
    </location>
</feature>
<dbReference type="Proteomes" id="UP000245533">
    <property type="component" value="Unassembled WGS sequence"/>
</dbReference>
<protein>
    <submittedName>
        <fullName evidence="5">Copper ABC transporter ATP-binding protein</fullName>
    </submittedName>
</protein>
<dbReference type="PANTHER" id="PTHR42939:SF1">
    <property type="entry name" value="ABC TRANSPORTER ATP-BINDING PROTEIN ALBC-RELATED"/>
    <property type="match status" value="1"/>
</dbReference>